<dbReference type="CDD" id="cd00033">
    <property type="entry name" value="CCP"/>
    <property type="match status" value="3"/>
</dbReference>
<dbReference type="PANTHER" id="PTHR19325">
    <property type="entry name" value="COMPLEMENT COMPONENT-RELATED SUSHI DOMAIN-CONTAINING"/>
    <property type="match status" value="1"/>
</dbReference>
<evidence type="ECO:0000256" key="5">
    <source>
        <dbReference type="ARBA" id="ARBA00022659"/>
    </source>
</evidence>
<dbReference type="GO" id="GO:0008201">
    <property type="term" value="F:heparin binding"/>
    <property type="evidence" value="ECO:0007669"/>
    <property type="project" value="UniProtKB-KW"/>
</dbReference>
<evidence type="ECO:0000256" key="4">
    <source>
        <dbReference type="ARBA" id="ARBA00022525"/>
    </source>
</evidence>
<keyword evidence="7" id="KW-0732">Signal</keyword>
<dbReference type="Pfam" id="PF09014">
    <property type="entry name" value="Sushi_2"/>
    <property type="match status" value="1"/>
</dbReference>
<comment type="caution">
    <text evidence="13">Lacks conserved residue(s) required for the propagation of feature annotation.</text>
</comment>
<comment type="function">
    <text evidence="1">Binds to various kinds of negatively charged substances such as heparin, phospholipids, and dextran sulfate. May prevent activation of the intrinsic blood coagulation cascade by binding to phospholipids on the surface of damaged cells.</text>
</comment>
<accession>A0A9Q0EZB6</accession>
<dbReference type="AlphaFoldDB" id="A0A9Q0EZB6"/>
<keyword evidence="8" id="KW-0677">Repeat</keyword>
<evidence type="ECO:0000313" key="15">
    <source>
        <dbReference type="EMBL" id="KAJ3614641.1"/>
    </source>
</evidence>
<dbReference type="OrthoDB" id="6103690at2759"/>
<dbReference type="Proteomes" id="UP001148018">
    <property type="component" value="Unassembled WGS sequence"/>
</dbReference>
<comment type="subcellular location">
    <subcellularLocation>
        <location evidence="2">Secreted</location>
    </subcellularLocation>
</comment>
<dbReference type="PROSITE" id="PS50923">
    <property type="entry name" value="SUSHI"/>
    <property type="match status" value="3"/>
</dbReference>
<keyword evidence="6" id="KW-0358">Heparin-binding</keyword>
<dbReference type="InterPro" id="IPR000436">
    <property type="entry name" value="Sushi_SCR_CCP_dom"/>
</dbReference>
<proteinExistence type="predicted"/>
<feature type="domain" description="Sushi" evidence="14">
    <location>
        <begin position="67"/>
        <end position="124"/>
    </location>
</feature>
<dbReference type="Pfam" id="PF00084">
    <property type="entry name" value="Sushi"/>
    <property type="match status" value="3"/>
</dbReference>
<dbReference type="PANTHER" id="PTHR19325:SF549">
    <property type="entry name" value="BETA-2-GLYCOPROTEIN 1"/>
    <property type="match status" value="1"/>
</dbReference>
<feature type="domain" description="Sushi" evidence="14">
    <location>
        <begin position="5"/>
        <end position="66"/>
    </location>
</feature>
<evidence type="ECO:0000256" key="3">
    <source>
        <dbReference type="ARBA" id="ARBA00020104"/>
    </source>
</evidence>
<dbReference type="InterPro" id="IPR050350">
    <property type="entry name" value="Compl-Cell_Adhes-Reg"/>
</dbReference>
<evidence type="ECO:0000313" key="16">
    <source>
        <dbReference type="Proteomes" id="UP001148018"/>
    </source>
</evidence>
<evidence type="ECO:0000259" key="14">
    <source>
        <dbReference type="PROSITE" id="PS50923"/>
    </source>
</evidence>
<reference evidence="15" key="1">
    <citation type="submission" date="2022-07" db="EMBL/GenBank/DDBJ databases">
        <title>Chromosome-level genome of Muraenolepis orangiensis.</title>
        <authorList>
            <person name="Kim J."/>
        </authorList>
    </citation>
    <scope>NUCLEOTIDE SEQUENCE</scope>
    <source>
        <strain evidence="15">KU_S4_2022</strain>
        <tissue evidence="15">Muscle</tissue>
    </source>
</reference>
<comment type="caution">
    <text evidence="15">The sequence shown here is derived from an EMBL/GenBank/DDBJ whole genome shotgun (WGS) entry which is preliminary data.</text>
</comment>
<feature type="domain" description="Sushi" evidence="14">
    <location>
        <begin position="187"/>
        <end position="246"/>
    </location>
</feature>
<evidence type="ECO:0000256" key="7">
    <source>
        <dbReference type="ARBA" id="ARBA00022729"/>
    </source>
</evidence>
<evidence type="ECO:0000256" key="2">
    <source>
        <dbReference type="ARBA" id="ARBA00004613"/>
    </source>
</evidence>
<organism evidence="15 16">
    <name type="scientific">Muraenolepis orangiensis</name>
    <name type="common">Patagonian moray cod</name>
    <dbReference type="NCBI Taxonomy" id="630683"/>
    <lineage>
        <taxon>Eukaryota</taxon>
        <taxon>Metazoa</taxon>
        <taxon>Chordata</taxon>
        <taxon>Craniata</taxon>
        <taxon>Vertebrata</taxon>
        <taxon>Euteleostomi</taxon>
        <taxon>Actinopterygii</taxon>
        <taxon>Neopterygii</taxon>
        <taxon>Teleostei</taxon>
        <taxon>Neoteleostei</taxon>
        <taxon>Acanthomorphata</taxon>
        <taxon>Zeiogadaria</taxon>
        <taxon>Gadariae</taxon>
        <taxon>Gadiformes</taxon>
        <taxon>Muraenolepidoidei</taxon>
        <taxon>Muraenolepididae</taxon>
        <taxon>Muraenolepis</taxon>
    </lineage>
</organism>
<dbReference type="Gene3D" id="2.10.70.10">
    <property type="entry name" value="Complement Module, domain 1"/>
    <property type="match status" value="4"/>
</dbReference>
<dbReference type="InterPro" id="IPR035976">
    <property type="entry name" value="Sushi/SCR/CCP_sf"/>
</dbReference>
<sequence>MSLPSVCGRPAVSDGIDESSLKQVYEVGDQVTLTCEPGYIPSTAAPQHLACTPAGEWTESGLACSPRTCPIPKPLQSLVPGRTVVPFKTVLNYTCDDGYVMNGANESSCLSDGTWSHPPPLCKVVNCALPKPPRGGTFVMDKTTTAATTMYGQGWTYKCNPPNAPSFERGECMADGTATEPPICREVSCSIPEGIPNGFIAFAVMKTHGYKETVKYACNDHYVLDGPAAIECTNTGNWSAKPICRAPCSINIARGRILYNSRKIWIKDLKPNRVLHGEHVVFYCKNKVDKCGYQVASTCRDGTLALPECFQVPGKVEYTLRPGSLPSEITMCAGPPTAPSGTARPA</sequence>
<dbReference type="GO" id="GO:0005576">
    <property type="term" value="C:extracellular region"/>
    <property type="evidence" value="ECO:0007669"/>
    <property type="project" value="UniProtKB-SubCell"/>
</dbReference>
<dbReference type="InterPro" id="IPR015104">
    <property type="entry name" value="Sushi_2"/>
</dbReference>
<feature type="disulfide bond" evidence="13">
    <location>
        <begin position="189"/>
        <end position="232"/>
    </location>
</feature>
<feature type="disulfide bond" evidence="13">
    <location>
        <begin position="95"/>
        <end position="122"/>
    </location>
</feature>
<keyword evidence="4" id="KW-0964">Secreted</keyword>
<dbReference type="SUPFAM" id="SSF57535">
    <property type="entry name" value="Complement control module/SCR domain"/>
    <property type="match status" value="4"/>
</dbReference>
<keyword evidence="9 13" id="KW-1015">Disulfide bond</keyword>
<evidence type="ECO:0000256" key="10">
    <source>
        <dbReference type="ARBA" id="ARBA00023180"/>
    </source>
</evidence>
<evidence type="ECO:0000256" key="11">
    <source>
        <dbReference type="ARBA" id="ARBA00029855"/>
    </source>
</evidence>
<name>A0A9Q0EZB6_9TELE</name>
<evidence type="ECO:0000256" key="8">
    <source>
        <dbReference type="ARBA" id="ARBA00022737"/>
    </source>
</evidence>
<evidence type="ECO:0000256" key="6">
    <source>
        <dbReference type="ARBA" id="ARBA00022674"/>
    </source>
</evidence>
<keyword evidence="10" id="KW-0325">Glycoprotein</keyword>
<evidence type="ECO:0000256" key="9">
    <source>
        <dbReference type="ARBA" id="ARBA00023157"/>
    </source>
</evidence>
<keyword evidence="16" id="KW-1185">Reference proteome</keyword>
<evidence type="ECO:0000256" key="12">
    <source>
        <dbReference type="ARBA" id="ARBA00033414"/>
    </source>
</evidence>
<dbReference type="EMBL" id="JANIIK010000034">
    <property type="protein sequence ID" value="KAJ3614641.1"/>
    <property type="molecule type" value="Genomic_DNA"/>
</dbReference>
<gene>
    <name evidence="15" type="ORF">NHX12_018212</name>
</gene>
<evidence type="ECO:0000256" key="1">
    <source>
        <dbReference type="ARBA" id="ARBA00003651"/>
    </source>
</evidence>
<evidence type="ECO:0000256" key="13">
    <source>
        <dbReference type="PROSITE-ProRule" id="PRU00302"/>
    </source>
</evidence>
<protein>
    <recommendedName>
        <fullName evidence="3">Beta-2-glycoprotein 1</fullName>
    </recommendedName>
    <alternativeName>
        <fullName evidence="11">Apolipoprotein H</fullName>
    </alternativeName>
    <alternativeName>
        <fullName evidence="12">Beta-2-glycoprotein I</fullName>
    </alternativeName>
</protein>
<keyword evidence="5 13" id="KW-0768">Sushi</keyword>
<dbReference type="SMART" id="SM00032">
    <property type="entry name" value="CCP"/>
    <property type="match status" value="3"/>
</dbReference>